<reference evidence="1 2" key="1">
    <citation type="journal article" date="2011" name="Genome Biol.">
        <title>Genome-wide patterns of genetic variation in sweet and grain sorghum (Sorghum bicolor).</title>
        <authorList>
            <person name="Zheng L.Y."/>
            <person name="Guo X.S."/>
            <person name="He B."/>
            <person name="Sun L.J."/>
            <person name="Peng Y."/>
            <person name="Dong S.S."/>
            <person name="Liu T.F."/>
            <person name="Jiang S."/>
            <person name="Ramachandran S."/>
            <person name="Liu C.M."/>
            <person name="Jing H.C."/>
        </authorList>
    </citation>
    <scope>NUCLEOTIDE SEQUENCE [LARGE SCALE GENOMIC DNA]</scope>
    <source>
        <strain evidence="2">cv. Keller</strain>
    </source>
</reference>
<accession>H0I4E9</accession>
<dbReference type="EMBL" id="AHAQ01000006">
    <property type="protein sequence ID" value="EHK62719.1"/>
    <property type="molecule type" value="Genomic_DNA"/>
</dbReference>
<organism evidence="1 2">
    <name type="scientific">Sorghum bicolor</name>
    <name type="common">Sorghum</name>
    <name type="synonym">Sorghum vulgare</name>
    <dbReference type="NCBI Taxonomy" id="4558"/>
    <lineage>
        <taxon>Eukaryota</taxon>
        <taxon>Viridiplantae</taxon>
        <taxon>Streptophyta</taxon>
        <taxon>Embryophyta</taxon>
        <taxon>Tracheophyta</taxon>
        <taxon>Spermatophyta</taxon>
        <taxon>Magnoliopsida</taxon>
        <taxon>Liliopsida</taxon>
        <taxon>Poales</taxon>
        <taxon>Poaceae</taxon>
        <taxon>PACMAD clade</taxon>
        <taxon>Panicoideae</taxon>
        <taxon>Andropogonodae</taxon>
        <taxon>Andropogoneae</taxon>
        <taxon>Sorghinae</taxon>
        <taxon>Sorghum</taxon>
    </lineage>
</organism>
<evidence type="ECO:0000313" key="2">
    <source>
        <dbReference type="Proteomes" id="UP000243337"/>
    </source>
</evidence>
<sequence length="67" mass="7234">LLGIEVTSTSSGILLTQQYLINLLKKANMLTAKPMNTPLKTNLQLSRIPLINPSLYRSIVGAASDPP</sequence>
<gene>
    <name evidence="1" type="ORF">M3S_K05</name>
</gene>
<evidence type="ECO:0000313" key="1">
    <source>
        <dbReference type="EMBL" id="EHK62719.1"/>
    </source>
</evidence>
<proteinExistence type="predicted"/>
<protein>
    <recommendedName>
        <fullName evidence="3">Reverse transcriptase Ty1/copia-type domain-containing protein</fullName>
    </recommendedName>
</protein>
<geneLocation type="mitochondrion" evidence="1"/>
<feature type="non-terminal residue" evidence="1">
    <location>
        <position position="1"/>
    </location>
</feature>
<name>H0I4E9_SORBI</name>
<comment type="caution">
    <text evidence="1">The sequence shown here is derived from an EMBL/GenBank/DDBJ whole genome shotgun (WGS) entry which is preliminary data.</text>
</comment>
<evidence type="ECO:0008006" key="3">
    <source>
        <dbReference type="Google" id="ProtNLM"/>
    </source>
</evidence>
<dbReference type="Proteomes" id="UP000243337">
    <property type="component" value="Unassembled WGS sequence"/>
</dbReference>
<keyword evidence="1" id="KW-0496">Mitochondrion</keyword>
<dbReference type="AlphaFoldDB" id="H0I4E9"/>